<comment type="caution">
    <text evidence="1">The sequence shown here is derived from an EMBL/GenBank/DDBJ whole genome shotgun (WGS) entry which is preliminary data.</text>
</comment>
<organism evidence="1 2">
    <name type="scientific">Sinisalibacter lacisalsi</name>
    <dbReference type="NCBI Taxonomy" id="1526570"/>
    <lineage>
        <taxon>Bacteria</taxon>
        <taxon>Pseudomonadati</taxon>
        <taxon>Pseudomonadota</taxon>
        <taxon>Alphaproteobacteria</taxon>
        <taxon>Rhodobacterales</taxon>
        <taxon>Roseobacteraceae</taxon>
        <taxon>Sinisalibacter</taxon>
    </lineage>
</organism>
<sequence length="69" mass="8201">MLTMTANHGTRQTHRRAGFNPVVWLQRALAVREQRTRLETLDDRLLRDIGVDRMIAKHEAERPFWDLPH</sequence>
<proteinExistence type="predicted"/>
<evidence type="ECO:0008006" key="3">
    <source>
        <dbReference type="Google" id="ProtNLM"/>
    </source>
</evidence>
<keyword evidence="2" id="KW-1185">Reference proteome</keyword>
<accession>A0ABQ1QHG7</accession>
<dbReference type="RefSeq" id="WP_188526378.1">
    <property type="nucleotide sequence ID" value="NZ_BMGI01000001.1"/>
</dbReference>
<name>A0ABQ1QHG7_9RHOB</name>
<protein>
    <recommendedName>
        <fullName evidence="3">DUF1127 domain-containing protein</fullName>
    </recommendedName>
</protein>
<evidence type="ECO:0000313" key="2">
    <source>
        <dbReference type="Proteomes" id="UP000617355"/>
    </source>
</evidence>
<dbReference type="EMBL" id="BMGI01000001">
    <property type="protein sequence ID" value="GGD26745.1"/>
    <property type="molecule type" value="Genomic_DNA"/>
</dbReference>
<gene>
    <name evidence="1" type="ORF">GCM10011358_08820</name>
</gene>
<dbReference type="Proteomes" id="UP000617355">
    <property type="component" value="Unassembled WGS sequence"/>
</dbReference>
<evidence type="ECO:0000313" key="1">
    <source>
        <dbReference type="EMBL" id="GGD26745.1"/>
    </source>
</evidence>
<reference evidence="2" key="1">
    <citation type="journal article" date="2019" name="Int. J. Syst. Evol. Microbiol.">
        <title>The Global Catalogue of Microorganisms (GCM) 10K type strain sequencing project: providing services to taxonomists for standard genome sequencing and annotation.</title>
        <authorList>
            <consortium name="The Broad Institute Genomics Platform"/>
            <consortium name="The Broad Institute Genome Sequencing Center for Infectious Disease"/>
            <person name="Wu L."/>
            <person name="Ma J."/>
        </authorList>
    </citation>
    <scope>NUCLEOTIDE SEQUENCE [LARGE SCALE GENOMIC DNA]</scope>
    <source>
        <strain evidence="2">CGMCC 1.12922</strain>
    </source>
</reference>